<evidence type="ECO:0000313" key="3">
    <source>
        <dbReference type="Proteomes" id="UP001600424"/>
    </source>
</evidence>
<proteinExistence type="predicted"/>
<gene>
    <name evidence="2" type="ORF">ACFQ63_39555</name>
</gene>
<dbReference type="InterPro" id="IPR011992">
    <property type="entry name" value="EF-hand-dom_pair"/>
</dbReference>
<dbReference type="CDD" id="cd00051">
    <property type="entry name" value="EFh"/>
    <property type="match status" value="1"/>
</dbReference>
<sequence>MTQAEAEAVFAEIDTDGSGEIRLSELRDYGKTHGGSVDGVKLADLVRGADTDGDRRISLSGFTSYFA</sequence>
<dbReference type="Gene3D" id="1.10.238.10">
    <property type="entry name" value="EF-hand"/>
    <property type="match status" value="1"/>
</dbReference>
<dbReference type="Pfam" id="PF13499">
    <property type="entry name" value="EF-hand_7"/>
    <property type="match status" value="1"/>
</dbReference>
<feature type="domain" description="EF-hand" evidence="1">
    <location>
        <begin position="1"/>
        <end position="36"/>
    </location>
</feature>
<comment type="caution">
    <text evidence="2">The sequence shown here is derived from an EMBL/GenBank/DDBJ whole genome shotgun (WGS) entry which is preliminary data.</text>
</comment>
<dbReference type="PROSITE" id="PS50222">
    <property type="entry name" value="EF_HAND_2"/>
    <property type="match status" value="1"/>
</dbReference>
<reference evidence="2 3" key="1">
    <citation type="submission" date="2024-09" db="EMBL/GenBank/DDBJ databases">
        <title>The Natural Products Discovery Center: Release of the First 8490 Sequenced Strains for Exploring Actinobacteria Biosynthetic Diversity.</title>
        <authorList>
            <person name="Kalkreuter E."/>
            <person name="Kautsar S.A."/>
            <person name="Yang D."/>
            <person name="Bader C.D."/>
            <person name="Teijaro C.N."/>
            <person name="Fluegel L."/>
            <person name="Davis C.M."/>
            <person name="Simpson J.R."/>
            <person name="Lauterbach L."/>
            <person name="Steele A.D."/>
            <person name="Gui C."/>
            <person name="Meng S."/>
            <person name="Li G."/>
            <person name="Viehrig K."/>
            <person name="Ye F."/>
            <person name="Su P."/>
            <person name="Kiefer A.F."/>
            <person name="Nichols A."/>
            <person name="Cepeda A.J."/>
            <person name="Yan W."/>
            <person name="Fan B."/>
            <person name="Jiang Y."/>
            <person name="Adhikari A."/>
            <person name="Zheng C.-J."/>
            <person name="Schuster L."/>
            <person name="Cowan T.M."/>
            <person name="Smanski M.J."/>
            <person name="Chevrette M.G."/>
            <person name="De Carvalho L.P.S."/>
            <person name="Shen B."/>
        </authorList>
    </citation>
    <scope>NUCLEOTIDE SEQUENCE [LARGE SCALE GENOMIC DNA]</scope>
    <source>
        <strain evidence="2 3">NPDC056472</strain>
    </source>
</reference>
<accession>A0ABW6J7N0</accession>
<name>A0ABW6J7N0_STRWE</name>
<dbReference type="RefSeq" id="WP_386255694.1">
    <property type="nucleotide sequence ID" value="NZ_JBHTRV010000063.1"/>
</dbReference>
<evidence type="ECO:0000313" key="2">
    <source>
        <dbReference type="EMBL" id="MFE5985756.1"/>
    </source>
</evidence>
<dbReference type="EMBL" id="JBHTRV010000063">
    <property type="protein sequence ID" value="MFE5985756.1"/>
    <property type="molecule type" value="Genomic_DNA"/>
</dbReference>
<dbReference type="Proteomes" id="UP001600424">
    <property type="component" value="Unassembled WGS sequence"/>
</dbReference>
<dbReference type="InterPro" id="IPR002048">
    <property type="entry name" value="EF_hand_dom"/>
</dbReference>
<dbReference type="SUPFAM" id="SSF47473">
    <property type="entry name" value="EF-hand"/>
    <property type="match status" value="1"/>
</dbReference>
<organism evidence="2 3">
    <name type="scientific">Streptomyces wedmorensis</name>
    <dbReference type="NCBI Taxonomy" id="43759"/>
    <lineage>
        <taxon>Bacteria</taxon>
        <taxon>Bacillati</taxon>
        <taxon>Actinomycetota</taxon>
        <taxon>Actinomycetes</taxon>
        <taxon>Kitasatosporales</taxon>
        <taxon>Streptomycetaceae</taxon>
        <taxon>Streptomyces</taxon>
    </lineage>
</organism>
<evidence type="ECO:0000259" key="1">
    <source>
        <dbReference type="PROSITE" id="PS50222"/>
    </source>
</evidence>
<keyword evidence="3" id="KW-1185">Reference proteome</keyword>
<protein>
    <submittedName>
        <fullName evidence="2">EF-hand domain-containing protein</fullName>
    </submittedName>
</protein>